<proteinExistence type="predicted"/>
<protein>
    <submittedName>
        <fullName evidence="2">Uncharacterized protein</fullName>
    </submittedName>
</protein>
<reference evidence="3" key="3">
    <citation type="journal article" date="2018" name="Mol. Plant Microbe Interact.">
        <title>Genome sequence resources for the wheat stripe rust pathogen (Puccinia striiformis f. sp. tritici) and the barley stripe rust pathogen (Puccinia striiformis f. sp. hordei).</title>
        <authorList>
            <person name="Xia C."/>
            <person name="Wang M."/>
            <person name="Yin C."/>
            <person name="Cornejo O.E."/>
            <person name="Hulbert S.H."/>
            <person name="Chen X."/>
        </authorList>
    </citation>
    <scope>NUCLEOTIDE SEQUENCE [LARGE SCALE GENOMIC DNA]</scope>
    <source>
        <strain evidence="3">93TX-2</strain>
    </source>
</reference>
<gene>
    <name evidence="2" type="ORF">PSHT_16228</name>
</gene>
<sequence length="267" mass="28000">CASCRPKKEIKLTLHTPVHHLNTCRSSMAHINPTLFGLFGPSLGDSHSNAGTMNLATVQPQPSDAMSLASPNAAPPPAPLVATSNAPSPPTAKPKRTRHTKAQMALARQQGPPTPPPGRPGPIELDLGVAGVAATDLVLSHLTQVEGNDNNTLAGKNVAPTPTESPTGDSACPGPTPANTASQPANPEPVTNTACFPNQSTGDRSVPAPRRDNSQANKAKSSIAAAFEALTDKKFQSRQSTWQWRRISSPAAEQWLIEGQLPRLRPS</sequence>
<evidence type="ECO:0000256" key="1">
    <source>
        <dbReference type="SAM" id="MobiDB-lite"/>
    </source>
</evidence>
<reference evidence="2 3" key="1">
    <citation type="submission" date="2017-12" db="EMBL/GenBank/DDBJ databases">
        <title>Gene loss provides genomic basis for host adaptation in cereal stripe rust fungi.</title>
        <authorList>
            <person name="Xia C."/>
        </authorList>
    </citation>
    <scope>NUCLEOTIDE SEQUENCE [LARGE SCALE GENOMIC DNA]</scope>
    <source>
        <strain evidence="2 3">93TX-2</strain>
    </source>
</reference>
<organism evidence="2 3">
    <name type="scientific">Puccinia striiformis</name>
    <dbReference type="NCBI Taxonomy" id="27350"/>
    <lineage>
        <taxon>Eukaryota</taxon>
        <taxon>Fungi</taxon>
        <taxon>Dikarya</taxon>
        <taxon>Basidiomycota</taxon>
        <taxon>Pucciniomycotina</taxon>
        <taxon>Pucciniomycetes</taxon>
        <taxon>Pucciniales</taxon>
        <taxon>Pucciniaceae</taxon>
        <taxon>Puccinia</taxon>
    </lineage>
</organism>
<accession>A0A2S4UB30</accession>
<feature type="compositionally biased region" description="Polar residues" evidence="1">
    <location>
        <begin position="147"/>
        <end position="168"/>
    </location>
</feature>
<dbReference type="AlphaFoldDB" id="A0A2S4UB30"/>
<evidence type="ECO:0000313" key="3">
    <source>
        <dbReference type="Proteomes" id="UP000238274"/>
    </source>
</evidence>
<dbReference type="EMBL" id="PKSM01000493">
    <property type="protein sequence ID" value="POV94426.1"/>
    <property type="molecule type" value="Genomic_DNA"/>
</dbReference>
<dbReference type="Proteomes" id="UP000238274">
    <property type="component" value="Unassembled WGS sequence"/>
</dbReference>
<feature type="region of interest" description="Disordered" evidence="1">
    <location>
        <begin position="147"/>
        <end position="221"/>
    </location>
</feature>
<feature type="compositionally biased region" description="Polar residues" evidence="1">
    <location>
        <begin position="177"/>
        <end position="203"/>
    </location>
</feature>
<feature type="region of interest" description="Disordered" evidence="1">
    <location>
        <begin position="61"/>
        <end position="125"/>
    </location>
</feature>
<evidence type="ECO:0000313" key="2">
    <source>
        <dbReference type="EMBL" id="POV94426.1"/>
    </source>
</evidence>
<comment type="caution">
    <text evidence="2">The sequence shown here is derived from an EMBL/GenBank/DDBJ whole genome shotgun (WGS) entry which is preliminary data.</text>
</comment>
<reference evidence="3" key="2">
    <citation type="journal article" date="2018" name="BMC Genomics">
        <title>Genomic insights into host adaptation between the wheat stripe rust pathogen (Puccinia striiformis f. sp. tritici) and the barley stripe rust pathogen (Puccinia striiformis f. sp. hordei).</title>
        <authorList>
            <person name="Xia C."/>
            <person name="Wang M."/>
            <person name="Yin C."/>
            <person name="Cornejo O.E."/>
            <person name="Hulbert S.H."/>
            <person name="Chen X."/>
        </authorList>
    </citation>
    <scope>NUCLEOTIDE SEQUENCE [LARGE SCALE GENOMIC DNA]</scope>
    <source>
        <strain evidence="3">93TX-2</strain>
    </source>
</reference>
<dbReference type="VEuPathDB" id="FungiDB:PSHT_16228"/>
<name>A0A2S4UB30_9BASI</name>
<feature type="non-terminal residue" evidence="2">
    <location>
        <position position="1"/>
    </location>
</feature>
<feature type="non-terminal residue" evidence="2">
    <location>
        <position position="267"/>
    </location>
</feature>
<keyword evidence="3" id="KW-1185">Reference proteome</keyword>